<sequence length="160" mass="17987">MGTRILIAAVLCLMPAYAAAQTGPGPRGDVLAIHHLIEQYTKAVDTVDLNLLSEIWSHSPEVSFIYPLGEEHGFDAIEQHVFQNVMGGMFSKRDLQTRGMTIYVNGDTGWSEFHWTFYATMRKDGSAVTAHGVETQAYRRESGTWRLVHVRHSEDRQPTP</sequence>
<keyword evidence="4" id="KW-1185">Reference proteome</keyword>
<dbReference type="Pfam" id="PF14534">
    <property type="entry name" value="DUF4440"/>
    <property type="match status" value="1"/>
</dbReference>
<dbReference type="InterPro" id="IPR027843">
    <property type="entry name" value="DUF4440"/>
</dbReference>
<evidence type="ECO:0000259" key="2">
    <source>
        <dbReference type="Pfam" id="PF14534"/>
    </source>
</evidence>
<name>A0A4Q0ST56_9BACT</name>
<dbReference type="SUPFAM" id="SSF54427">
    <property type="entry name" value="NTF2-like"/>
    <property type="match status" value="1"/>
</dbReference>
<protein>
    <submittedName>
        <fullName evidence="3">Putative exported protein</fullName>
    </submittedName>
</protein>
<dbReference type="InterPro" id="IPR032710">
    <property type="entry name" value="NTF2-like_dom_sf"/>
</dbReference>
<dbReference type="AlphaFoldDB" id="A0A4Q0ST56"/>
<evidence type="ECO:0000313" key="3">
    <source>
        <dbReference type="EMBL" id="RXH53837.1"/>
    </source>
</evidence>
<reference evidence="4" key="2">
    <citation type="submission" date="2019-02" db="EMBL/GenBank/DDBJ databases">
        <title>Granulicella sibirica sp. nov., a psychrotolerant acidobacterium isolated from an organic soil layer in forested tundra, West Siberia.</title>
        <authorList>
            <person name="Oshkin I.Y."/>
            <person name="Kulichevskaya I.S."/>
            <person name="Rijpstra W.I.C."/>
            <person name="Sinninghe Damste J.S."/>
            <person name="Rakitin A.L."/>
            <person name="Ravin N.V."/>
            <person name="Dedysh S.N."/>
        </authorList>
    </citation>
    <scope>NUCLEOTIDE SEQUENCE [LARGE SCALE GENOMIC DNA]</scope>
    <source>
        <strain evidence="4">AF10</strain>
    </source>
</reference>
<evidence type="ECO:0000313" key="4">
    <source>
        <dbReference type="Proteomes" id="UP000289437"/>
    </source>
</evidence>
<organism evidence="3 4">
    <name type="scientific">Granulicella sibirica</name>
    <dbReference type="NCBI Taxonomy" id="2479048"/>
    <lineage>
        <taxon>Bacteria</taxon>
        <taxon>Pseudomonadati</taxon>
        <taxon>Acidobacteriota</taxon>
        <taxon>Terriglobia</taxon>
        <taxon>Terriglobales</taxon>
        <taxon>Acidobacteriaceae</taxon>
        <taxon>Granulicella</taxon>
    </lineage>
</organism>
<feature type="signal peptide" evidence="1">
    <location>
        <begin position="1"/>
        <end position="20"/>
    </location>
</feature>
<keyword evidence="1" id="KW-0732">Signal</keyword>
<proteinExistence type="predicted"/>
<dbReference type="EMBL" id="RDSM01000007">
    <property type="protein sequence ID" value="RXH53837.1"/>
    <property type="molecule type" value="Genomic_DNA"/>
</dbReference>
<feature type="chain" id="PRO_5020712958" evidence="1">
    <location>
        <begin position="21"/>
        <end position="160"/>
    </location>
</feature>
<reference evidence="3 4" key="1">
    <citation type="submission" date="2018-11" db="EMBL/GenBank/DDBJ databases">
        <authorList>
            <person name="Mardanov A.V."/>
            <person name="Ravin N.V."/>
            <person name="Dedysh S.N."/>
        </authorList>
    </citation>
    <scope>NUCLEOTIDE SEQUENCE [LARGE SCALE GENOMIC DNA]</scope>
    <source>
        <strain evidence="3 4">AF10</strain>
    </source>
</reference>
<accession>A0A4Q0ST56</accession>
<evidence type="ECO:0000256" key="1">
    <source>
        <dbReference type="SAM" id="SignalP"/>
    </source>
</evidence>
<dbReference type="RefSeq" id="WP_161571164.1">
    <property type="nucleotide sequence ID" value="NZ_RDSM01000007.1"/>
</dbReference>
<feature type="domain" description="DUF4440" evidence="2">
    <location>
        <begin position="33"/>
        <end position="147"/>
    </location>
</feature>
<comment type="caution">
    <text evidence="3">The sequence shown here is derived from an EMBL/GenBank/DDBJ whole genome shotgun (WGS) entry which is preliminary data.</text>
</comment>
<dbReference type="OrthoDB" id="9812295at2"/>
<dbReference type="Proteomes" id="UP000289437">
    <property type="component" value="Unassembled WGS sequence"/>
</dbReference>
<dbReference type="Gene3D" id="3.10.450.50">
    <property type="match status" value="1"/>
</dbReference>
<gene>
    <name evidence="3" type="ORF">GRAN_5175</name>
</gene>